<evidence type="ECO:0000313" key="4">
    <source>
        <dbReference type="Proteomes" id="UP000376235"/>
    </source>
</evidence>
<dbReference type="EMBL" id="CAAHDD010000004">
    <property type="protein sequence ID" value="VGM21797.1"/>
    <property type="molecule type" value="Genomic_DNA"/>
</dbReference>
<gene>
    <name evidence="2" type="ORF">SAMEA4873559_01791</name>
    <name evidence="3" type="ORF">SAMEA4873559_02143</name>
    <name evidence="1" type="ORF">SAMEA4873632_02626</name>
</gene>
<evidence type="ECO:0000313" key="2">
    <source>
        <dbReference type="EMBL" id="VGM18553.1"/>
    </source>
</evidence>
<dbReference type="Proteomes" id="UP000376235">
    <property type="component" value="Unassembled WGS sequence"/>
</dbReference>
<proteinExistence type="predicted"/>
<dbReference type="AlphaFoldDB" id="A0A486T6K2"/>
<protein>
    <submittedName>
        <fullName evidence="3">Uncharacterized protein</fullName>
    </submittedName>
</protein>
<dbReference type="EMBL" id="CAAHCC010000004">
    <property type="protein sequence ID" value="VGK89816.1"/>
    <property type="molecule type" value="Genomic_DNA"/>
</dbReference>
<evidence type="ECO:0000313" key="1">
    <source>
        <dbReference type="EMBL" id="VGK89816.1"/>
    </source>
</evidence>
<dbReference type="RefSeq" id="WP_048287180.1">
    <property type="nucleotide sequence ID" value="NZ_BILK01000005.1"/>
</dbReference>
<accession>A0A486T6K2</accession>
<name>A0A486T6K2_KLEPN</name>
<evidence type="ECO:0000313" key="3">
    <source>
        <dbReference type="EMBL" id="VGM21797.1"/>
    </source>
</evidence>
<reference evidence="3 4" key="1">
    <citation type="submission" date="2019-03" db="EMBL/GenBank/DDBJ databases">
        <authorList>
            <consortium name="Pathogen Informatics"/>
        </authorList>
    </citation>
    <scope>NUCLEOTIDE SEQUENCE</scope>
    <source>
        <strain evidence="3">5012STDY7626358</strain>
        <strain evidence="1 4">5012STDY7626430</strain>
    </source>
</reference>
<organism evidence="3">
    <name type="scientific">Klebsiella pneumoniae</name>
    <dbReference type="NCBI Taxonomy" id="573"/>
    <lineage>
        <taxon>Bacteria</taxon>
        <taxon>Pseudomonadati</taxon>
        <taxon>Pseudomonadota</taxon>
        <taxon>Gammaproteobacteria</taxon>
        <taxon>Enterobacterales</taxon>
        <taxon>Enterobacteriaceae</taxon>
        <taxon>Klebsiella/Raoultella group</taxon>
        <taxon>Klebsiella</taxon>
        <taxon>Klebsiella pneumoniae complex</taxon>
    </lineage>
</organism>
<dbReference type="EMBL" id="CAAHDD010000003">
    <property type="protein sequence ID" value="VGM18553.1"/>
    <property type="molecule type" value="Genomic_DNA"/>
</dbReference>
<sequence>MKLKMYTPSGSVIVETNDVAQFYPDAESGGELTTIELVSPAGDHGKVAVKHSFHQVTSALATAWKMDEDKAGTA</sequence>